<evidence type="ECO:0000313" key="2">
    <source>
        <dbReference type="EMBL" id="KFM71051.1"/>
    </source>
</evidence>
<feature type="non-terminal residue" evidence="2">
    <location>
        <position position="52"/>
    </location>
</feature>
<dbReference type="InterPro" id="IPR036734">
    <property type="entry name" value="Neur_chan_lig-bd_sf"/>
</dbReference>
<dbReference type="Gene3D" id="2.70.170.10">
    <property type="entry name" value="Neurotransmitter-gated ion-channel ligand-binding domain"/>
    <property type="match status" value="1"/>
</dbReference>
<feature type="domain" description="Neurotransmitter-gated ion-channel ligand-binding" evidence="1">
    <location>
        <begin position="1"/>
        <end position="49"/>
    </location>
</feature>
<dbReference type="GO" id="GO:0016020">
    <property type="term" value="C:membrane"/>
    <property type="evidence" value="ECO:0007669"/>
    <property type="project" value="InterPro"/>
</dbReference>
<dbReference type="InterPro" id="IPR006202">
    <property type="entry name" value="Neur_chan_lig-bd"/>
</dbReference>
<accession>A0A087U112</accession>
<dbReference type="OMA" id="WKDENPI"/>
<dbReference type="EMBL" id="KK117646">
    <property type="protein sequence ID" value="KFM71051.1"/>
    <property type="molecule type" value="Genomic_DNA"/>
</dbReference>
<evidence type="ECO:0000259" key="1">
    <source>
        <dbReference type="Pfam" id="PF02931"/>
    </source>
</evidence>
<dbReference type="Proteomes" id="UP000054359">
    <property type="component" value="Unassembled WGS sequence"/>
</dbReference>
<dbReference type="AlphaFoldDB" id="A0A087U112"/>
<dbReference type="OrthoDB" id="442503at2759"/>
<dbReference type="GO" id="GO:0005230">
    <property type="term" value="F:extracellular ligand-gated monoatomic ion channel activity"/>
    <property type="evidence" value="ECO:0007669"/>
    <property type="project" value="InterPro"/>
</dbReference>
<dbReference type="Pfam" id="PF02931">
    <property type="entry name" value="Neur_chan_LBD"/>
    <property type="match status" value="1"/>
</dbReference>
<reference evidence="2 3" key="1">
    <citation type="submission" date="2013-11" db="EMBL/GenBank/DDBJ databases">
        <title>Genome sequencing of Stegodyphus mimosarum.</title>
        <authorList>
            <person name="Bechsgaard J."/>
        </authorList>
    </citation>
    <scope>NUCLEOTIDE SEQUENCE [LARGE SCALE GENOMIC DNA]</scope>
</reference>
<sequence length="52" mass="6221">MTFRQYPLDAQRCWVVLGSYAQTTDQVLFKWKDENPITIEKDIELPEFDMIP</sequence>
<proteinExistence type="predicted"/>
<evidence type="ECO:0000313" key="3">
    <source>
        <dbReference type="Proteomes" id="UP000054359"/>
    </source>
</evidence>
<dbReference type="STRING" id="407821.A0A087U112"/>
<gene>
    <name evidence="2" type="ORF">X975_04653</name>
</gene>
<keyword evidence="2" id="KW-0675">Receptor</keyword>
<protein>
    <submittedName>
        <fullName evidence="2">Gamma-aminobutyric acid receptor subunit beta-2</fullName>
    </submittedName>
</protein>
<keyword evidence="3" id="KW-1185">Reference proteome</keyword>
<name>A0A087U112_STEMI</name>
<organism evidence="2 3">
    <name type="scientific">Stegodyphus mimosarum</name>
    <name type="common">African social velvet spider</name>
    <dbReference type="NCBI Taxonomy" id="407821"/>
    <lineage>
        <taxon>Eukaryota</taxon>
        <taxon>Metazoa</taxon>
        <taxon>Ecdysozoa</taxon>
        <taxon>Arthropoda</taxon>
        <taxon>Chelicerata</taxon>
        <taxon>Arachnida</taxon>
        <taxon>Araneae</taxon>
        <taxon>Araneomorphae</taxon>
        <taxon>Entelegynae</taxon>
        <taxon>Eresoidea</taxon>
        <taxon>Eresidae</taxon>
        <taxon>Stegodyphus</taxon>
    </lineage>
</organism>
<dbReference type="SUPFAM" id="SSF63712">
    <property type="entry name" value="Nicotinic receptor ligand binding domain-like"/>
    <property type="match status" value="1"/>
</dbReference>